<dbReference type="Proteomes" id="UP001432011">
    <property type="component" value="Chromosome"/>
</dbReference>
<dbReference type="InterPro" id="IPR036388">
    <property type="entry name" value="WH-like_DNA-bd_sf"/>
</dbReference>
<protein>
    <recommendedName>
        <fullName evidence="3">OmpR/PhoB-type domain-containing protein</fullName>
    </recommendedName>
</protein>
<sequence length="86" mass="9391">MVRLWVLDQFRAEVGGRPVDLGPPLQRAVLARLICAGGHVVSTDRFLDDLWQGQPPPRALGALLAGQLGSPHWREEATRALDALKS</sequence>
<dbReference type="RefSeq" id="WP_261985776.1">
    <property type="nucleotide sequence ID" value="NZ_CP108085.1"/>
</dbReference>
<dbReference type="SUPFAM" id="SSF46894">
    <property type="entry name" value="C-terminal effector domain of the bipartite response regulators"/>
    <property type="match status" value="1"/>
</dbReference>
<dbReference type="Gene3D" id="1.10.10.10">
    <property type="entry name" value="Winged helix-like DNA-binding domain superfamily/Winged helix DNA-binding domain"/>
    <property type="match status" value="1"/>
</dbReference>
<accession>A0ABZ1SUK5</accession>
<organism evidence="1 2">
    <name type="scientific">Microbispora hainanensis</name>
    <dbReference type="NCBI Taxonomy" id="568844"/>
    <lineage>
        <taxon>Bacteria</taxon>
        <taxon>Bacillati</taxon>
        <taxon>Actinomycetota</taxon>
        <taxon>Actinomycetes</taxon>
        <taxon>Streptosporangiales</taxon>
        <taxon>Streptosporangiaceae</taxon>
        <taxon>Microbispora</taxon>
    </lineage>
</organism>
<gene>
    <name evidence="1" type="ORF">OG913_06690</name>
</gene>
<dbReference type="InterPro" id="IPR016032">
    <property type="entry name" value="Sig_transdc_resp-reg_C-effctor"/>
</dbReference>
<dbReference type="EMBL" id="CP108085">
    <property type="protein sequence ID" value="WUP76701.1"/>
    <property type="molecule type" value="Genomic_DNA"/>
</dbReference>
<proteinExistence type="predicted"/>
<evidence type="ECO:0000313" key="2">
    <source>
        <dbReference type="Proteomes" id="UP001432011"/>
    </source>
</evidence>
<keyword evidence="2" id="KW-1185">Reference proteome</keyword>
<reference evidence="1" key="1">
    <citation type="submission" date="2022-10" db="EMBL/GenBank/DDBJ databases">
        <title>The complete genomes of actinobacterial strains from the NBC collection.</title>
        <authorList>
            <person name="Joergensen T.S."/>
            <person name="Alvarez Arevalo M."/>
            <person name="Sterndorff E.B."/>
            <person name="Faurdal D."/>
            <person name="Vuksanovic O."/>
            <person name="Mourched A.-S."/>
            <person name="Charusanti P."/>
            <person name="Shaw S."/>
            <person name="Blin K."/>
            <person name="Weber T."/>
        </authorList>
    </citation>
    <scope>NUCLEOTIDE SEQUENCE</scope>
    <source>
        <strain evidence="1">NBC_00254</strain>
    </source>
</reference>
<evidence type="ECO:0008006" key="3">
    <source>
        <dbReference type="Google" id="ProtNLM"/>
    </source>
</evidence>
<evidence type="ECO:0000313" key="1">
    <source>
        <dbReference type="EMBL" id="WUP76701.1"/>
    </source>
</evidence>
<name>A0ABZ1SUK5_9ACTN</name>